<dbReference type="Gene3D" id="3.60.15.10">
    <property type="entry name" value="Ribonuclease Z/Hydroxyacylglutathione hydrolase-like"/>
    <property type="match status" value="1"/>
</dbReference>
<dbReference type="InterPro" id="IPR050855">
    <property type="entry name" value="NDM-1-like"/>
</dbReference>
<reference evidence="2" key="1">
    <citation type="submission" date="2018-06" db="EMBL/GenBank/DDBJ databases">
        <authorList>
            <person name="Zhirakovskaya E."/>
        </authorList>
    </citation>
    <scope>NUCLEOTIDE SEQUENCE</scope>
</reference>
<dbReference type="SUPFAM" id="SSF56281">
    <property type="entry name" value="Metallo-hydrolase/oxidoreductase"/>
    <property type="match status" value="1"/>
</dbReference>
<dbReference type="GO" id="GO:0016787">
    <property type="term" value="F:hydrolase activity"/>
    <property type="evidence" value="ECO:0007669"/>
    <property type="project" value="UniProtKB-KW"/>
</dbReference>
<accession>A0A3B0YLD8</accession>
<proteinExistence type="predicted"/>
<sequence length="325" mass="36427">MFEYPYKRMFTLLLALLAFSALPAVAGVEEVYAPSRVDMKLQKVSEHVYFVQGKAGIATDNEGFISNAGVIITDEGIIIFDSLGTLSLAHKLLGLIREVSDKPIVRVITSHYHADHIYGLQVFEAEGAEIWAPAGAENYLNSENAVERLEERRLSLDPWVNDNTRLVEPDRYIEKQEVFELGGVKLTVVPVGAAHSDGDLTLYVEPDGVLFSGDIIFEGRIPFMGDANSKHWLEVLEHMEQRKLAALVPGHGAAARDPNRAIADMRRYLAYLRDSMGAAVEEMIQFDEVYDTIDWSQYEGLPAFREANRRNALQVYLSMEAESFK</sequence>
<dbReference type="EMBL" id="UOFM01000424">
    <property type="protein sequence ID" value="VAW81758.1"/>
    <property type="molecule type" value="Genomic_DNA"/>
</dbReference>
<dbReference type="CDD" id="cd16282">
    <property type="entry name" value="metallo-hydrolase-like_MBL-fold"/>
    <property type="match status" value="1"/>
</dbReference>
<dbReference type="AlphaFoldDB" id="A0A3B0YLD8"/>
<gene>
    <name evidence="2" type="ORF">MNBD_GAMMA14-1750</name>
</gene>
<evidence type="ECO:0000259" key="1">
    <source>
        <dbReference type="SMART" id="SM00849"/>
    </source>
</evidence>
<organism evidence="2">
    <name type="scientific">hydrothermal vent metagenome</name>
    <dbReference type="NCBI Taxonomy" id="652676"/>
    <lineage>
        <taxon>unclassified sequences</taxon>
        <taxon>metagenomes</taxon>
        <taxon>ecological metagenomes</taxon>
    </lineage>
</organism>
<dbReference type="SMART" id="SM00849">
    <property type="entry name" value="Lactamase_B"/>
    <property type="match status" value="1"/>
</dbReference>
<keyword evidence="2" id="KW-0378">Hydrolase</keyword>
<dbReference type="PANTHER" id="PTHR42951:SF20">
    <property type="entry name" value="BETA LACTAMASE"/>
    <property type="match status" value="1"/>
</dbReference>
<name>A0A3B0YLD8_9ZZZZ</name>
<dbReference type="InterPro" id="IPR001279">
    <property type="entry name" value="Metallo-B-lactamas"/>
</dbReference>
<dbReference type="InterPro" id="IPR036866">
    <property type="entry name" value="RibonucZ/Hydroxyglut_hydro"/>
</dbReference>
<dbReference type="Pfam" id="PF00753">
    <property type="entry name" value="Lactamase_B"/>
    <property type="match status" value="1"/>
</dbReference>
<dbReference type="PANTHER" id="PTHR42951">
    <property type="entry name" value="METALLO-BETA-LACTAMASE DOMAIN-CONTAINING"/>
    <property type="match status" value="1"/>
</dbReference>
<feature type="domain" description="Metallo-beta-lactamase" evidence="1">
    <location>
        <begin position="65"/>
        <end position="251"/>
    </location>
</feature>
<evidence type="ECO:0000313" key="2">
    <source>
        <dbReference type="EMBL" id="VAW81758.1"/>
    </source>
</evidence>
<protein>
    <submittedName>
        <fullName evidence="2">MBL-fold metallo-hydrolase superfamily</fullName>
    </submittedName>
</protein>